<name>A0A162PM35_9CRUS</name>
<evidence type="ECO:0000313" key="1">
    <source>
        <dbReference type="EMBL" id="KZS18968.1"/>
    </source>
</evidence>
<dbReference type="Proteomes" id="UP000076858">
    <property type="component" value="Unassembled WGS sequence"/>
</dbReference>
<keyword evidence="2" id="KW-1185">Reference proteome</keyword>
<evidence type="ECO:0000313" key="2">
    <source>
        <dbReference type="Proteomes" id="UP000076858"/>
    </source>
</evidence>
<dbReference type="EMBL" id="LRGB01000487">
    <property type="protein sequence ID" value="KZS18968.1"/>
    <property type="molecule type" value="Genomic_DNA"/>
</dbReference>
<proteinExistence type="predicted"/>
<dbReference type="AlphaFoldDB" id="A0A162PM35"/>
<comment type="caution">
    <text evidence="1">The sequence shown here is derived from an EMBL/GenBank/DDBJ whole genome shotgun (WGS) entry which is preliminary data.</text>
</comment>
<gene>
    <name evidence="1" type="ORF">APZ42_014745</name>
</gene>
<feature type="non-terminal residue" evidence="1">
    <location>
        <position position="1"/>
    </location>
</feature>
<protein>
    <submittedName>
        <fullName evidence="1">Uncharacterized protein</fullName>
    </submittedName>
</protein>
<organism evidence="1 2">
    <name type="scientific">Daphnia magna</name>
    <dbReference type="NCBI Taxonomy" id="35525"/>
    <lineage>
        <taxon>Eukaryota</taxon>
        <taxon>Metazoa</taxon>
        <taxon>Ecdysozoa</taxon>
        <taxon>Arthropoda</taxon>
        <taxon>Crustacea</taxon>
        <taxon>Branchiopoda</taxon>
        <taxon>Diplostraca</taxon>
        <taxon>Cladocera</taxon>
        <taxon>Anomopoda</taxon>
        <taxon>Daphniidae</taxon>
        <taxon>Daphnia</taxon>
    </lineage>
</organism>
<sequence>RIDKKQLAILTPEWSPFISRNPRVTSFIVKSKVSHVTVTAIIVKLLPEVHKSVVAEIIPIDLRLNRFREFKISLENGAKLYKALLFNQFNRDISKPTTWGSTLHSIYDLFKKITSSRLFKKKNMIGSK</sequence>
<reference evidence="1 2" key="1">
    <citation type="submission" date="2016-03" db="EMBL/GenBank/DDBJ databases">
        <title>EvidentialGene: Evidence-directed Construction of Genes on Genomes.</title>
        <authorList>
            <person name="Gilbert D.G."/>
            <person name="Choi J.-H."/>
            <person name="Mockaitis K."/>
            <person name="Colbourne J."/>
            <person name="Pfrender M."/>
        </authorList>
    </citation>
    <scope>NUCLEOTIDE SEQUENCE [LARGE SCALE GENOMIC DNA]</scope>
    <source>
        <strain evidence="1 2">Xinb3</strain>
        <tissue evidence="1">Complete organism</tissue>
    </source>
</reference>
<accession>A0A162PM35</accession>